<keyword evidence="1" id="KW-0472">Membrane</keyword>
<keyword evidence="3" id="KW-1185">Reference proteome</keyword>
<protein>
    <recommendedName>
        <fullName evidence="4">DUF1634 domain-containing protein</fullName>
    </recommendedName>
</protein>
<feature type="transmembrane region" description="Helical" evidence="1">
    <location>
        <begin position="66"/>
        <end position="86"/>
    </location>
</feature>
<reference evidence="2 3" key="1">
    <citation type="journal article" date="2014" name="Appl. Environ. Microbiol.">
        <title>Comparative Genome Analysis of 'Candidatus Methanoplasma termitum' Indicates a New Mode of Energy Metabolism in the Seventh Order of Methanogens.</title>
        <authorList>
            <person name="Lang K."/>
            <person name="Schuldes J."/>
            <person name="Klingl A."/>
            <person name="Poehlein A."/>
            <person name="Daniel R."/>
            <person name="Brune A."/>
        </authorList>
    </citation>
    <scope>NUCLEOTIDE SEQUENCE [LARGE SCALE GENOMIC DNA]</scope>
    <source>
        <strain evidence="3">Mpt1</strain>
    </source>
</reference>
<dbReference type="KEGG" id="mear:Mpt1_c01200"/>
<evidence type="ECO:0008006" key="4">
    <source>
        <dbReference type="Google" id="ProtNLM"/>
    </source>
</evidence>
<keyword evidence="1" id="KW-1133">Transmembrane helix</keyword>
<organism evidence="2 3">
    <name type="scientific">Candidatus Methanoplasma termitum</name>
    <dbReference type="NCBI Taxonomy" id="1577791"/>
    <lineage>
        <taxon>Archaea</taxon>
        <taxon>Methanobacteriati</taxon>
        <taxon>Thermoplasmatota</taxon>
        <taxon>Thermoplasmata</taxon>
        <taxon>Methanomassiliicoccales</taxon>
        <taxon>Methanomassiliicoccaceae</taxon>
        <taxon>Candidatus Methanoplasma</taxon>
    </lineage>
</organism>
<proteinExistence type="predicted"/>
<dbReference type="InterPro" id="IPR012861">
    <property type="entry name" value="DUF1634"/>
</dbReference>
<dbReference type="GeneID" id="24817795"/>
<evidence type="ECO:0000313" key="2">
    <source>
        <dbReference type="EMBL" id="AIZ56024.1"/>
    </source>
</evidence>
<dbReference type="AlphaFoldDB" id="A0A0A7LAC4"/>
<gene>
    <name evidence="2" type="ORF">Mpt1_c01200</name>
</gene>
<dbReference type="EMBL" id="CP010070">
    <property type="protein sequence ID" value="AIZ56024.1"/>
    <property type="molecule type" value="Genomic_DNA"/>
</dbReference>
<evidence type="ECO:0000256" key="1">
    <source>
        <dbReference type="SAM" id="Phobius"/>
    </source>
</evidence>
<feature type="transmembrane region" description="Helical" evidence="1">
    <location>
        <begin position="37"/>
        <end position="59"/>
    </location>
</feature>
<evidence type="ECO:0000313" key="3">
    <source>
        <dbReference type="Proteomes" id="UP000030787"/>
    </source>
</evidence>
<dbReference type="Pfam" id="PF07843">
    <property type="entry name" value="DUF1634"/>
    <property type="match status" value="1"/>
</dbReference>
<accession>A0A0A7LAC4</accession>
<sequence length="87" mass="9494">MNAATSLALRICLFSGIIVLALGLVLSDQDYGRDILWVGILILVISPFVGVLTTYVYLISEKDWKWVKVASVLIAVIAVSIVMSILK</sequence>
<keyword evidence="1" id="KW-0812">Transmembrane</keyword>
<dbReference type="RefSeq" id="WP_048111313.1">
    <property type="nucleotide sequence ID" value="NZ_CP010070.1"/>
</dbReference>
<name>A0A0A7LAC4_9ARCH</name>
<dbReference type="HOGENOM" id="CLU_188107_0_0_2"/>
<dbReference type="Proteomes" id="UP000030787">
    <property type="component" value="Chromosome"/>
</dbReference>
<dbReference type="STRING" id="1577791.Mpt1_c01200"/>